<keyword evidence="1" id="KW-0732">Signal</keyword>
<evidence type="ECO:0000256" key="1">
    <source>
        <dbReference type="SAM" id="SignalP"/>
    </source>
</evidence>
<evidence type="ECO:0000259" key="2">
    <source>
        <dbReference type="Pfam" id="PF16335"/>
    </source>
</evidence>
<dbReference type="SUPFAM" id="SSF48208">
    <property type="entry name" value="Six-hairpin glycosidases"/>
    <property type="match status" value="1"/>
</dbReference>
<dbReference type="InterPro" id="IPR032514">
    <property type="entry name" value="GtaA_central"/>
</dbReference>
<dbReference type="OrthoDB" id="3918848at2759"/>
<name>A0A5C3QVC9_9AGAR</name>
<evidence type="ECO:0000313" key="4">
    <source>
        <dbReference type="EMBL" id="TFL05902.1"/>
    </source>
</evidence>
<gene>
    <name evidence="4" type="ORF">BDV98DRAFT_589476</name>
</gene>
<dbReference type="InterPro" id="IPR008928">
    <property type="entry name" value="6-hairpin_glycosidase_sf"/>
</dbReference>
<feature type="domain" description="Glutaminase A N-terminal" evidence="3">
    <location>
        <begin position="107"/>
        <end position="339"/>
    </location>
</feature>
<dbReference type="InterPro" id="IPR052743">
    <property type="entry name" value="Glutaminase_GtaA"/>
</dbReference>
<dbReference type="InterPro" id="IPR033433">
    <property type="entry name" value="GtaA_N"/>
</dbReference>
<feature type="chain" id="PRO_5023084509" evidence="1">
    <location>
        <begin position="21"/>
        <end position="695"/>
    </location>
</feature>
<keyword evidence="5" id="KW-1185">Reference proteome</keyword>
<proteinExistence type="predicted"/>
<dbReference type="AlphaFoldDB" id="A0A5C3QVC9"/>
<dbReference type="STRING" id="1884261.A0A5C3QVC9"/>
<reference evidence="4 5" key="1">
    <citation type="journal article" date="2019" name="Nat. Ecol. Evol.">
        <title>Megaphylogeny resolves global patterns of mushroom evolution.</title>
        <authorList>
            <person name="Varga T."/>
            <person name="Krizsan K."/>
            <person name="Foldi C."/>
            <person name="Dima B."/>
            <person name="Sanchez-Garcia M."/>
            <person name="Sanchez-Ramirez S."/>
            <person name="Szollosi G.J."/>
            <person name="Szarkandi J.G."/>
            <person name="Papp V."/>
            <person name="Albert L."/>
            <person name="Andreopoulos W."/>
            <person name="Angelini C."/>
            <person name="Antonin V."/>
            <person name="Barry K.W."/>
            <person name="Bougher N.L."/>
            <person name="Buchanan P."/>
            <person name="Buyck B."/>
            <person name="Bense V."/>
            <person name="Catcheside P."/>
            <person name="Chovatia M."/>
            <person name="Cooper J."/>
            <person name="Damon W."/>
            <person name="Desjardin D."/>
            <person name="Finy P."/>
            <person name="Geml J."/>
            <person name="Haridas S."/>
            <person name="Hughes K."/>
            <person name="Justo A."/>
            <person name="Karasinski D."/>
            <person name="Kautmanova I."/>
            <person name="Kiss B."/>
            <person name="Kocsube S."/>
            <person name="Kotiranta H."/>
            <person name="LaButti K.M."/>
            <person name="Lechner B.E."/>
            <person name="Liimatainen K."/>
            <person name="Lipzen A."/>
            <person name="Lukacs Z."/>
            <person name="Mihaltcheva S."/>
            <person name="Morgado L.N."/>
            <person name="Niskanen T."/>
            <person name="Noordeloos M.E."/>
            <person name="Ohm R.A."/>
            <person name="Ortiz-Santana B."/>
            <person name="Ovrebo C."/>
            <person name="Racz N."/>
            <person name="Riley R."/>
            <person name="Savchenko A."/>
            <person name="Shiryaev A."/>
            <person name="Soop K."/>
            <person name="Spirin V."/>
            <person name="Szebenyi C."/>
            <person name="Tomsovsky M."/>
            <person name="Tulloss R.E."/>
            <person name="Uehling J."/>
            <person name="Grigoriev I.V."/>
            <person name="Vagvolgyi C."/>
            <person name="Papp T."/>
            <person name="Martin F.M."/>
            <person name="Miettinen O."/>
            <person name="Hibbett D.S."/>
            <person name="Nagy L.G."/>
        </authorList>
    </citation>
    <scope>NUCLEOTIDE SEQUENCE [LARGE SCALE GENOMIC DNA]</scope>
    <source>
        <strain evidence="4 5">CBS 309.79</strain>
    </source>
</reference>
<dbReference type="GO" id="GO:0005975">
    <property type="term" value="P:carbohydrate metabolic process"/>
    <property type="evidence" value="ECO:0007669"/>
    <property type="project" value="InterPro"/>
</dbReference>
<evidence type="ECO:0000259" key="3">
    <source>
        <dbReference type="Pfam" id="PF17168"/>
    </source>
</evidence>
<dbReference type="Pfam" id="PF17168">
    <property type="entry name" value="DUF5127"/>
    <property type="match status" value="1"/>
</dbReference>
<accession>A0A5C3QVC9</accession>
<organism evidence="4 5">
    <name type="scientific">Pterulicium gracile</name>
    <dbReference type="NCBI Taxonomy" id="1884261"/>
    <lineage>
        <taxon>Eukaryota</taxon>
        <taxon>Fungi</taxon>
        <taxon>Dikarya</taxon>
        <taxon>Basidiomycota</taxon>
        <taxon>Agaricomycotina</taxon>
        <taxon>Agaricomycetes</taxon>
        <taxon>Agaricomycetidae</taxon>
        <taxon>Agaricales</taxon>
        <taxon>Pleurotineae</taxon>
        <taxon>Pterulaceae</taxon>
        <taxon>Pterulicium</taxon>
    </lineage>
</organism>
<dbReference type="Pfam" id="PF16335">
    <property type="entry name" value="GtaA_6_Hairpin"/>
    <property type="match status" value="1"/>
</dbReference>
<dbReference type="PANTHER" id="PTHR31987">
    <property type="entry name" value="GLUTAMINASE A-RELATED"/>
    <property type="match status" value="1"/>
</dbReference>
<feature type="signal peptide" evidence="1">
    <location>
        <begin position="1"/>
        <end position="20"/>
    </location>
</feature>
<dbReference type="Proteomes" id="UP000305067">
    <property type="component" value="Unassembled WGS sequence"/>
</dbReference>
<protein>
    <submittedName>
        <fullName evidence="4">DUF1793-domain-containing protein</fullName>
    </submittedName>
</protein>
<dbReference type="PANTHER" id="PTHR31987:SF1">
    <property type="entry name" value="GLUTAMINASE A"/>
    <property type="match status" value="1"/>
</dbReference>
<sequence length="695" mass="76363">MFRPLLSLTISLGLASIVRSAPPWNAQPFSPPSYPLAVRSPYLSAWLPQGSGLALNEVWPEFWGGGVVGWAGFVRVDTTTYSFLGLPAVPGATFAKAVQKSAKFTATQSVFVLQAGPVDLTVTFLSPVEPKDLLKQSLPFSYLSVVAASRDGASHNVAVYTDISAEWVSGDNALRANWTTTTDSGILTHQTRLVNPTVYGEVRDRIQHGSSYYSTAKTANTTFQTGADTVVRANFVSSGALPNTEDKESRAINDRWPVFAFAQKLGAVTSTPSAPVVFTVGHVRDPIIQYIVKGNTLQDRLPYFLTRYATAAQIIADFLPDYTKALGRANAMDAQVRTDALKISEDYAAIVDLSVRQTFGSIELSVSRSSNGAINATDILVFMKEISSNGNMNTVDVIFPAWPAFLYFNPELGRYLLEVLFRYQESGLYPNKWAIHDIGASYPKALGHNDGGDEPMPVEESGNMLIMALSYTRKTGNRYIIDTYGRLLDQWNQFLIEDSLIPNNQLSTDDFAGPLANQTNLAIKGIIGIKAMAEVAGLLGNAGEAANYSSIAASYVTQWETLSASKTQPHRTLGYNSDSSWGLTYNLYSDKLLKFNLFPQRIYDQQTAWYATVAREFGVPLDTRHEWTKTDWEIWTAAIASTKEVRDLFISSVRKYAANGLNRQPFGDWYETPSGRVNGFRARPVVGGHLALLDL</sequence>
<feature type="domain" description="Glutaminase A central" evidence="2">
    <location>
        <begin position="344"/>
        <end position="693"/>
    </location>
</feature>
<dbReference type="EMBL" id="ML178816">
    <property type="protein sequence ID" value="TFL05902.1"/>
    <property type="molecule type" value="Genomic_DNA"/>
</dbReference>
<evidence type="ECO:0000313" key="5">
    <source>
        <dbReference type="Proteomes" id="UP000305067"/>
    </source>
</evidence>